<feature type="transmembrane region" description="Helical" evidence="1">
    <location>
        <begin position="84"/>
        <end position="103"/>
    </location>
</feature>
<dbReference type="OrthoDB" id="2535105at2759"/>
<sequence length="156" mass="17086">MSLEPFNPNLTLGIYQVGVLCSFLLLGIACTQAHFYYTHYQDDSVWLKLLVAFICLTELGQAASLAASLYSYTISIYGQNIDPFLKGIPLSLGEAALLAGLIAPTVQSFFAYRIMILAPHAVLIACTIWFLALGQICLSTTMFIQGGFKILIRHMG</sequence>
<evidence type="ECO:0000313" key="3">
    <source>
        <dbReference type="Proteomes" id="UP000636479"/>
    </source>
</evidence>
<dbReference type="PANTHER" id="PTHR40465:SF1">
    <property type="entry name" value="DUF6534 DOMAIN-CONTAINING PROTEIN"/>
    <property type="match status" value="1"/>
</dbReference>
<feature type="transmembrane region" description="Helical" evidence="1">
    <location>
        <begin position="109"/>
        <end position="133"/>
    </location>
</feature>
<comment type="caution">
    <text evidence="2">The sequence shown here is derived from an EMBL/GenBank/DDBJ whole genome shotgun (WGS) entry which is preliminary data.</text>
</comment>
<proteinExistence type="predicted"/>
<dbReference type="GeneID" id="59341300"/>
<keyword evidence="1" id="KW-0472">Membrane</keyword>
<feature type="transmembrane region" description="Helical" evidence="1">
    <location>
        <begin position="49"/>
        <end position="72"/>
    </location>
</feature>
<gene>
    <name evidence="2" type="ORF">MIND_00187600</name>
</gene>
<dbReference type="RefSeq" id="XP_037223879.1">
    <property type="nucleotide sequence ID" value="XM_037358784.1"/>
</dbReference>
<dbReference type="EMBL" id="JACAZF010000002">
    <property type="protein sequence ID" value="KAF7311771.1"/>
    <property type="molecule type" value="Genomic_DNA"/>
</dbReference>
<feature type="transmembrane region" description="Helical" evidence="1">
    <location>
        <begin position="12"/>
        <end position="37"/>
    </location>
</feature>
<evidence type="ECO:0000256" key="1">
    <source>
        <dbReference type="SAM" id="Phobius"/>
    </source>
</evidence>
<keyword evidence="3" id="KW-1185">Reference proteome</keyword>
<reference evidence="2" key="1">
    <citation type="submission" date="2020-05" db="EMBL/GenBank/DDBJ databases">
        <title>Mycena genomes resolve the evolution of fungal bioluminescence.</title>
        <authorList>
            <person name="Tsai I.J."/>
        </authorList>
    </citation>
    <scope>NUCLEOTIDE SEQUENCE</scope>
    <source>
        <strain evidence="2">171206Taipei</strain>
    </source>
</reference>
<dbReference type="AlphaFoldDB" id="A0A8H6T7S2"/>
<dbReference type="PANTHER" id="PTHR40465">
    <property type="entry name" value="CHROMOSOME 1, WHOLE GENOME SHOTGUN SEQUENCE"/>
    <property type="match status" value="1"/>
</dbReference>
<name>A0A8H6T7S2_9AGAR</name>
<organism evidence="2 3">
    <name type="scientific">Mycena indigotica</name>
    <dbReference type="NCBI Taxonomy" id="2126181"/>
    <lineage>
        <taxon>Eukaryota</taxon>
        <taxon>Fungi</taxon>
        <taxon>Dikarya</taxon>
        <taxon>Basidiomycota</taxon>
        <taxon>Agaricomycotina</taxon>
        <taxon>Agaricomycetes</taxon>
        <taxon>Agaricomycetidae</taxon>
        <taxon>Agaricales</taxon>
        <taxon>Marasmiineae</taxon>
        <taxon>Mycenaceae</taxon>
        <taxon>Mycena</taxon>
    </lineage>
</organism>
<keyword evidence="1" id="KW-0812">Transmembrane</keyword>
<evidence type="ECO:0000313" key="2">
    <source>
        <dbReference type="EMBL" id="KAF7311771.1"/>
    </source>
</evidence>
<protein>
    <submittedName>
        <fullName evidence="2">Uncharacterized protein</fullName>
    </submittedName>
</protein>
<dbReference type="Proteomes" id="UP000636479">
    <property type="component" value="Unassembled WGS sequence"/>
</dbReference>
<keyword evidence="1" id="KW-1133">Transmembrane helix</keyword>
<accession>A0A8H6T7S2</accession>